<keyword evidence="1" id="KW-0862">Zinc</keyword>
<dbReference type="AlphaFoldDB" id="A0A2J8AJA4"/>
<dbReference type="Pfam" id="PF13639">
    <property type="entry name" value="zf-RING_2"/>
    <property type="match status" value="1"/>
</dbReference>
<comment type="caution">
    <text evidence="3">The sequence shown here is derived from an EMBL/GenBank/DDBJ whole genome shotgun (WGS) entry which is preliminary data.</text>
</comment>
<accession>A0A2J8AJA4</accession>
<keyword evidence="1" id="KW-0479">Metal-binding</keyword>
<sequence length="256" mass="29315">MIKALKGEVYGAGVRDIIQYDAMTTKTPLPIMSDIKCRFKEVYWVRALYALMRVDYDIIHPEARDYTDWCFRVRLRPPCFPGAITIHVTTMVRNLWRLERPFFDVDTLASNSLAIYVYTPPTPNEPLDTVTSTMSRILAKRFSLFQIDTSNKRISQAIAEAVQMVQNGWIMDDHTLGARSWIACPWKDVKKPRIGSEKPDVCSICQDTFTLHDIVISLPCAHSFHGFCDQTHKKGGVVKWLEENPACPCCRKVVIQ</sequence>
<dbReference type="Proteomes" id="UP000236333">
    <property type="component" value="Unassembled WGS sequence"/>
</dbReference>
<proteinExistence type="predicted"/>
<reference evidence="3 4" key="1">
    <citation type="journal article" date="2017" name="Mol. Biol. Evol.">
        <title>The 4-celled Tetrabaena socialis nuclear genome reveals the essential components for genetic control of cell number at the origin of multicellularity in the volvocine lineage.</title>
        <authorList>
            <person name="Featherston J."/>
            <person name="Arakaki Y."/>
            <person name="Hanschen E.R."/>
            <person name="Ferris P.J."/>
            <person name="Michod R.E."/>
            <person name="Olson B.J.S.C."/>
            <person name="Nozaki H."/>
            <person name="Durand P.M."/>
        </authorList>
    </citation>
    <scope>NUCLEOTIDE SEQUENCE [LARGE SCALE GENOMIC DNA]</scope>
    <source>
        <strain evidence="3 4">NIES-571</strain>
    </source>
</reference>
<dbReference type="SMART" id="SM00184">
    <property type="entry name" value="RING"/>
    <property type="match status" value="1"/>
</dbReference>
<dbReference type="GO" id="GO:0008270">
    <property type="term" value="F:zinc ion binding"/>
    <property type="evidence" value="ECO:0007669"/>
    <property type="project" value="UniProtKB-KW"/>
</dbReference>
<evidence type="ECO:0000313" key="3">
    <source>
        <dbReference type="EMBL" id="PNH12595.1"/>
    </source>
</evidence>
<name>A0A2J8AJA4_9CHLO</name>
<keyword evidence="4" id="KW-1185">Reference proteome</keyword>
<dbReference type="InterPro" id="IPR013083">
    <property type="entry name" value="Znf_RING/FYVE/PHD"/>
</dbReference>
<keyword evidence="1" id="KW-0863">Zinc-finger</keyword>
<evidence type="ECO:0000256" key="1">
    <source>
        <dbReference type="PROSITE-ProRule" id="PRU00175"/>
    </source>
</evidence>
<dbReference type="EMBL" id="PGGS01000007">
    <property type="protein sequence ID" value="PNH12595.1"/>
    <property type="molecule type" value="Genomic_DNA"/>
</dbReference>
<evidence type="ECO:0000313" key="4">
    <source>
        <dbReference type="Proteomes" id="UP000236333"/>
    </source>
</evidence>
<dbReference type="InterPro" id="IPR001841">
    <property type="entry name" value="Znf_RING"/>
</dbReference>
<dbReference type="Gene3D" id="3.30.40.10">
    <property type="entry name" value="Zinc/RING finger domain, C3HC4 (zinc finger)"/>
    <property type="match status" value="1"/>
</dbReference>
<evidence type="ECO:0000259" key="2">
    <source>
        <dbReference type="PROSITE" id="PS50089"/>
    </source>
</evidence>
<organism evidence="3 4">
    <name type="scientific">Tetrabaena socialis</name>
    <dbReference type="NCBI Taxonomy" id="47790"/>
    <lineage>
        <taxon>Eukaryota</taxon>
        <taxon>Viridiplantae</taxon>
        <taxon>Chlorophyta</taxon>
        <taxon>core chlorophytes</taxon>
        <taxon>Chlorophyceae</taxon>
        <taxon>CS clade</taxon>
        <taxon>Chlamydomonadales</taxon>
        <taxon>Tetrabaenaceae</taxon>
        <taxon>Tetrabaena</taxon>
    </lineage>
</organism>
<dbReference type="OrthoDB" id="8062037at2759"/>
<protein>
    <recommendedName>
        <fullName evidence="2">RING-type domain-containing protein</fullName>
    </recommendedName>
</protein>
<dbReference type="SUPFAM" id="SSF57850">
    <property type="entry name" value="RING/U-box"/>
    <property type="match status" value="1"/>
</dbReference>
<dbReference type="PROSITE" id="PS50089">
    <property type="entry name" value="ZF_RING_2"/>
    <property type="match status" value="1"/>
</dbReference>
<gene>
    <name evidence="3" type="ORF">TSOC_000461</name>
</gene>
<feature type="domain" description="RING-type" evidence="2">
    <location>
        <begin position="202"/>
        <end position="251"/>
    </location>
</feature>